<comment type="caution">
    <text evidence="3">The sequence shown here is derived from an EMBL/GenBank/DDBJ whole genome shotgun (WGS) entry which is preliminary data.</text>
</comment>
<dbReference type="NCBIfam" id="TIGR02595">
    <property type="entry name" value="PEP_CTERM"/>
    <property type="match status" value="1"/>
</dbReference>
<evidence type="ECO:0000313" key="4">
    <source>
        <dbReference type="Proteomes" id="UP001467690"/>
    </source>
</evidence>
<organism evidence="3 4">
    <name type="scientific">Catenovulum sediminis</name>
    <dbReference type="NCBI Taxonomy" id="1740262"/>
    <lineage>
        <taxon>Bacteria</taxon>
        <taxon>Pseudomonadati</taxon>
        <taxon>Pseudomonadota</taxon>
        <taxon>Gammaproteobacteria</taxon>
        <taxon>Alteromonadales</taxon>
        <taxon>Alteromonadaceae</taxon>
        <taxon>Catenovulum</taxon>
    </lineage>
</organism>
<keyword evidence="4" id="KW-1185">Reference proteome</keyword>
<name>A0ABV1RFJ1_9ALTE</name>
<dbReference type="EMBL" id="JBELOE010000143">
    <property type="protein sequence ID" value="MER2491708.1"/>
    <property type="molecule type" value="Genomic_DNA"/>
</dbReference>
<protein>
    <submittedName>
        <fullName evidence="3">PEP-CTERM sorting domain-containing protein</fullName>
    </submittedName>
</protein>
<sequence length="228" mass="24475">MKFIKQVSIVSVLSVVSFFSIAQPVSIDWSGTPYFGPGLPLFSFDNIDNVEVFEFDGDVESATHIALFDSDPLLSTDYGFIPFDISPNDWYIKTTTSPLVHDGSFNLTSGTISLSAVSNFLGVLADPLLDLNIEQTEITASDLLFTGSIANVSSTLDILGMASNPQNWTFTLSQGYLDVPADGGGNERTLAGNAMLSFELVEIPEPASILLFVSGLIGFSVAGRKKLK</sequence>
<feature type="chain" id="PRO_5046986373" evidence="1">
    <location>
        <begin position="23"/>
        <end position="228"/>
    </location>
</feature>
<gene>
    <name evidence="3" type="ORF">ABS311_07410</name>
</gene>
<dbReference type="Proteomes" id="UP001467690">
    <property type="component" value="Unassembled WGS sequence"/>
</dbReference>
<reference evidence="3 4" key="1">
    <citation type="submission" date="2024-06" db="EMBL/GenBank/DDBJ databases">
        <authorList>
            <person name="Chen R.Y."/>
        </authorList>
    </citation>
    <scope>NUCLEOTIDE SEQUENCE [LARGE SCALE GENOMIC DNA]</scope>
    <source>
        <strain evidence="3 4">D2</strain>
    </source>
</reference>
<proteinExistence type="predicted"/>
<dbReference type="RefSeq" id="WP_350401294.1">
    <property type="nucleotide sequence ID" value="NZ_JBELOE010000143.1"/>
</dbReference>
<accession>A0ABV1RFJ1</accession>
<feature type="domain" description="Ice-binding protein C-terminal" evidence="2">
    <location>
        <begin position="203"/>
        <end position="225"/>
    </location>
</feature>
<dbReference type="Pfam" id="PF07589">
    <property type="entry name" value="PEP-CTERM"/>
    <property type="match status" value="1"/>
</dbReference>
<dbReference type="InterPro" id="IPR013424">
    <property type="entry name" value="Ice-binding_C"/>
</dbReference>
<keyword evidence="1" id="KW-0732">Signal</keyword>
<evidence type="ECO:0000259" key="2">
    <source>
        <dbReference type="Pfam" id="PF07589"/>
    </source>
</evidence>
<evidence type="ECO:0000313" key="3">
    <source>
        <dbReference type="EMBL" id="MER2491708.1"/>
    </source>
</evidence>
<feature type="signal peptide" evidence="1">
    <location>
        <begin position="1"/>
        <end position="22"/>
    </location>
</feature>
<evidence type="ECO:0000256" key="1">
    <source>
        <dbReference type="SAM" id="SignalP"/>
    </source>
</evidence>